<feature type="transmembrane region" description="Helical" evidence="6">
    <location>
        <begin position="98"/>
        <end position="124"/>
    </location>
</feature>
<feature type="transmembrane region" description="Helical" evidence="6">
    <location>
        <begin position="320"/>
        <end position="342"/>
    </location>
</feature>
<dbReference type="PANTHER" id="PTHR23112">
    <property type="entry name" value="G PROTEIN-COUPLED RECEPTOR 157-RELATED"/>
    <property type="match status" value="1"/>
</dbReference>
<evidence type="ECO:0000256" key="3">
    <source>
        <dbReference type="ARBA" id="ARBA00022989"/>
    </source>
</evidence>
<evidence type="ECO:0000256" key="4">
    <source>
        <dbReference type="ARBA" id="ARBA00023136"/>
    </source>
</evidence>
<dbReference type="OrthoDB" id="5368598at2759"/>
<dbReference type="Pfam" id="PF11970">
    <property type="entry name" value="GPR_Gpa2_C"/>
    <property type="match status" value="1"/>
</dbReference>
<feature type="compositionally biased region" description="Low complexity" evidence="5">
    <location>
        <begin position="218"/>
        <end position="230"/>
    </location>
</feature>
<comment type="caution">
    <text evidence="9">The sequence shown here is derived from an EMBL/GenBank/DDBJ whole genome shotgun (WGS) entry which is preliminary data.</text>
</comment>
<evidence type="ECO:0000259" key="8">
    <source>
        <dbReference type="Pfam" id="PF11970"/>
    </source>
</evidence>
<proteinExistence type="predicted"/>
<dbReference type="Proteomes" id="UP000800093">
    <property type="component" value="Unassembled WGS sequence"/>
</dbReference>
<dbReference type="GO" id="GO:0007189">
    <property type="term" value="P:adenylate cyclase-activating G protein-coupled receptor signaling pathway"/>
    <property type="evidence" value="ECO:0007669"/>
    <property type="project" value="TreeGrafter"/>
</dbReference>
<comment type="subcellular location">
    <subcellularLocation>
        <location evidence="1">Membrane</location>
        <topology evidence="1">Multi-pass membrane protein</topology>
    </subcellularLocation>
</comment>
<dbReference type="Pfam" id="PF11710">
    <property type="entry name" value="Git3"/>
    <property type="match status" value="1"/>
</dbReference>
<feature type="region of interest" description="Disordered" evidence="5">
    <location>
        <begin position="412"/>
        <end position="479"/>
    </location>
</feature>
<feature type="region of interest" description="Disordered" evidence="5">
    <location>
        <begin position="251"/>
        <end position="270"/>
    </location>
</feature>
<feature type="region of interest" description="Disordered" evidence="5">
    <location>
        <begin position="215"/>
        <end position="235"/>
    </location>
</feature>
<keyword evidence="3 6" id="KW-1133">Transmembrane helix</keyword>
<evidence type="ECO:0000256" key="1">
    <source>
        <dbReference type="ARBA" id="ARBA00004141"/>
    </source>
</evidence>
<evidence type="ECO:0008006" key="11">
    <source>
        <dbReference type="Google" id="ProtNLM"/>
    </source>
</evidence>
<name>A0A9P4KAJ9_9PLEO</name>
<keyword evidence="10" id="KW-1185">Reference proteome</keyword>
<dbReference type="EMBL" id="ML986603">
    <property type="protein sequence ID" value="KAF2265702.1"/>
    <property type="molecule type" value="Genomic_DNA"/>
</dbReference>
<feature type="domain" description="G protein-coupled receptor GPR1/2/3 C-terminal" evidence="8">
    <location>
        <begin position="278"/>
        <end position="351"/>
    </location>
</feature>
<dbReference type="GO" id="GO:0004930">
    <property type="term" value="F:G protein-coupled receptor activity"/>
    <property type="evidence" value="ECO:0007669"/>
    <property type="project" value="TreeGrafter"/>
</dbReference>
<dbReference type="InterPro" id="IPR022596">
    <property type="entry name" value="GPR1/2/3_C"/>
</dbReference>
<dbReference type="SUPFAM" id="SSF81321">
    <property type="entry name" value="Family A G protein-coupled receptor-like"/>
    <property type="match status" value="1"/>
</dbReference>
<dbReference type="PANTHER" id="PTHR23112:SF37">
    <property type="entry name" value="G PROTEIN-COUPLED RECEPTOR GPR1"/>
    <property type="match status" value="1"/>
</dbReference>
<gene>
    <name evidence="9" type="ORF">CC78DRAFT_542954</name>
</gene>
<dbReference type="InterPro" id="IPR023041">
    <property type="entry name" value="Glucose_rcpt_Git3-like_N"/>
</dbReference>
<protein>
    <recommendedName>
        <fullName evidence="11">G protein-coupled glucose receptor regulating Gpa2-domain-containing protein</fullName>
    </recommendedName>
</protein>
<keyword evidence="4 6" id="KW-0472">Membrane</keyword>
<organism evidence="9 10">
    <name type="scientific">Lojkania enalia</name>
    <dbReference type="NCBI Taxonomy" id="147567"/>
    <lineage>
        <taxon>Eukaryota</taxon>
        <taxon>Fungi</taxon>
        <taxon>Dikarya</taxon>
        <taxon>Ascomycota</taxon>
        <taxon>Pezizomycotina</taxon>
        <taxon>Dothideomycetes</taxon>
        <taxon>Pleosporomycetidae</taxon>
        <taxon>Pleosporales</taxon>
        <taxon>Pleosporales incertae sedis</taxon>
        <taxon>Lojkania</taxon>
    </lineage>
</organism>
<evidence type="ECO:0000259" key="7">
    <source>
        <dbReference type="Pfam" id="PF11710"/>
    </source>
</evidence>
<feature type="compositionally biased region" description="Basic and acidic residues" evidence="5">
    <location>
        <begin position="428"/>
        <end position="479"/>
    </location>
</feature>
<feature type="domain" description="Glucose receptor Git3-like N-terminal" evidence="7">
    <location>
        <begin position="2"/>
        <end position="133"/>
    </location>
</feature>
<feature type="transmembrane region" description="Helical" evidence="6">
    <location>
        <begin position="286"/>
        <end position="305"/>
    </location>
</feature>
<reference evidence="10" key="1">
    <citation type="journal article" date="2020" name="Stud. Mycol.">
        <title>101 Dothideomycetes genomes: A test case for predicting lifestyles and emergence of pathogens.</title>
        <authorList>
            <person name="Haridas S."/>
            <person name="Albert R."/>
            <person name="Binder M."/>
            <person name="Bloem J."/>
            <person name="LaButti K."/>
            <person name="Salamov A."/>
            <person name="Andreopoulos B."/>
            <person name="Baker S."/>
            <person name="Barry K."/>
            <person name="Bills G."/>
            <person name="Bluhm B."/>
            <person name="Cannon C."/>
            <person name="Castanera R."/>
            <person name="Culley D."/>
            <person name="Daum C."/>
            <person name="Ezra D."/>
            <person name="Gonzalez J."/>
            <person name="Henrissat B."/>
            <person name="Kuo A."/>
            <person name="Liang C."/>
            <person name="Lipzen A."/>
            <person name="Lutzoni F."/>
            <person name="Magnuson J."/>
            <person name="Mondo S."/>
            <person name="Nolan M."/>
            <person name="Ohm R."/>
            <person name="Pangilinan J."/>
            <person name="Park H.-J."/>
            <person name="Ramirez L."/>
            <person name="Alfaro M."/>
            <person name="Sun H."/>
            <person name="Tritt A."/>
            <person name="Yoshinaga Y."/>
            <person name="Zwiers L.-H."/>
            <person name="Turgeon B."/>
            <person name="Goodwin S."/>
            <person name="Spatafora J."/>
            <person name="Crous P."/>
            <person name="Grigoriev I."/>
        </authorList>
    </citation>
    <scope>NUCLEOTIDE SEQUENCE [LARGE SCALE GENOMIC DNA]</scope>
    <source>
        <strain evidence="10">CBS 304.66</strain>
    </source>
</reference>
<evidence type="ECO:0000256" key="5">
    <source>
        <dbReference type="SAM" id="MobiDB-lite"/>
    </source>
</evidence>
<evidence type="ECO:0000256" key="2">
    <source>
        <dbReference type="ARBA" id="ARBA00022692"/>
    </source>
</evidence>
<evidence type="ECO:0000256" key="6">
    <source>
        <dbReference type="SAM" id="Phobius"/>
    </source>
</evidence>
<dbReference type="GO" id="GO:0005886">
    <property type="term" value="C:plasma membrane"/>
    <property type="evidence" value="ECO:0007669"/>
    <property type="project" value="TreeGrafter"/>
</dbReference>
<evidence type="ECO:0000313" key="10">
    <source>
        <dbReference type="Proteomes" id="UP000800093"/>
    </source>
</evidence>
<evidence type="ECO:0000313" key="9">
    <source>
        <dbReference type="EMBL" id="KAF2265702.1"/>
    </source>
</evidence>
<dbReference type="AlphaFoldDB" id="A0A9P4KAJ9"/>
<accession>A0A9P4KAJ9</accession>
<feature type="transmembrane region" description="Helical" evidence="6">
    <location>
        <begin position="59"/>
        <end position="78"/>
    </location>
</feature>
<keyword evidence="2 6" id="KW-0812">Transmembrane</keyword>
<sequence>MSRGSVRTDSSFCQGSGFFVQYGTETSDLAVLVIAVHSALQIFRPSRTTRGDGLYPYRYYVYVGVLLIPATMAGLAFVNPRSGYTAQGAFCTLPIRPFWYRLALAWIPRYLIAVIILVLAVAIYTHVGFEFRAFSTIHEESKPSISTTSPVSSTRDMEEIAVNIQPQIPSAIGAQGAVQRKTSSVMDEIVSSRCCSVISSSLVCTMDTIPDPAELGQRSNSLSSSRPPSSVHFPTASARSCINKANMTSIPSISPNGHDTPPRSSTPFSNVHQHMNAERARIRHQLRLLFIYPLVYILMWIIPFVNHCMMYYDKWGAHPLYWLSLLSTMCITIMGAVDCLIFSLRERPWRHIPGTNGTFLGSFMFRRGTRRGEGSASMEPDAANGLRRNLTDMEISPETPVLEPKLTGALLSSVPSPVGGGKWKKNSRSSDGHKREAGFARARLEMEKEERRTAKAEKEEKARKEEIEKRNEREGVDGG</sequence>